<dbReference type="Proteomes" id="UP000487757">
    <property type="component" value="Unassembled WGS sequence"/>
</dbReference>
<dbReference type="GO" id="GO:0004803">
    <property type="term" value="F:transposase activity"/>
    <property type="evidence" value="ECO:0007669"/>
    <property type="project" value="InterPro"/>
</dbReference>
<evidence type="ECO:0000259" key="1">
    <source>
        <dbReference type="Pfam" id="PF01609"/>
    </source>
</evidence>
<dbReference type="InterPro" id="IPR002559">
    <property type="entry name" value="Transposase_11"/>
</dbReference>
<dbReference type="InterPro" id="IPR012337">
    <property type="entry name" value="RNaseH-like_sf"/>
</dbReference>
<dbReference type="Pfam" id="PF01609">
    <property type="entry name" value="DDE_Tnp_1"/>
    <property type="match status" value="1"/>
</dbReference>
<proteinExistence type="predicted"/>
<comment type="caution">
    <text evidence="2">The sequence shown here is derived from an EMBL/GenBank/DDBJ whole genome shotgun (WGS) entry which is preliminary data.</text>
</comment>
<dbReference type="SUPFAM" id="SSF53098">
    <property type="entry name" value="Ribonuclease H-like"/>
    <property type="match status" value="1"/>
</dbReference>
<organism evidence="2 3">
    <name type="scientific">Pedobacter petrophilus</name>
    <dbReference type="NCBI Taxonomy" id="1908241"/>
    <lineage>
        <taxon>Bacteria</taxon>
        <taxon>Pseudomonadati</taxon>
        <taxon>Bacteroidota</taxon>
        <taxon>Sphingobacteriia</taxon>
        <taxon>Sphingobacteriales</taxon>
        <taxon>Sphingobacteriaceae</taxon>
        <taxon>Pedobacter</taxon>
    </lineage>
</organism>
<evidence type="ECO:0000313" key="3">
    <source>
        <dbReference type="Proteomes" id="UP000487757"/>
    </source>
</evidence>
<keyword evidence="3" id="KW-1185">Reference proteome</keyword>
<dbReference type="EMBL" id="WKKH01000057">
    <property type="protein sequence ID" value="MRX78518.1"/>
    <property type="molecule type" value="Genomic_DNA"/>
</dbReference>
<protein>
    <submittedName>
        <fullName evidence="2">Transposase</fullName>
    </submittedName>
</protein>
<name>A0A7K0G3Y0_9SPHI</name>
<dbReference type="PANTHER" id="PTHR33258">
    <property type="entry name" value="TRANSPOSASE INSL FOR INSERTION SEQUENCE ELEMENT IS186A-RELATED"/>
    <property type="match status" value="1"/>
</dbReference>
<accession>A0A7K0G3Y0</accession>
<gene>
    <name evidence="2" type="ORF">GJU39_20785</name>
</gene>
<dbReference type="AlphaFoldDB" id="A0A7K0G3Y0"/>
<dbReference type="GO" id="GO:0003677">
    <property type="term" value="F:DNA binding"/>
    <property type="evidence" value="ECO:0007669"/>
    <property type="project" value="InterPro"/>
</dbReference>
<evidence type="ECO:0000313" key="2">
    <source>
        <dbReference type="EMBL" id="MRX78518.1"/>
    </source>
</evidence>
<reference evidence="2 3" key="1">
    <citation type="submission" date="2019-11" db="EMBL/GenBank/DDBJ databases">
        <title>Pedobacter petrophilus genome.</title>
        <authorList>
            <person name="Feldbauer M.J."/>
            <person name="Newman J.D."/>
        </authorList>
    </citation>
    <scope>NUCLEOTIDE SEQUENCE [LARGE SCALE GENOMIC DNA]</scope>
    <source>
        <strain evidence="2 3">LMG 29686</strain>
    </source>
</reference>
<sequence>MSSILLQFHSLSKGERELALRHTNRWKSRDLIIYDRGYPSYGFINEHIKRDVDCLIRVTTASFAIAKNFIAGGKKSLITEMKPNNRHSFKDKDYHKDSFLKVRLIRVDLPGGEVEVLITTLLDSQRYPAKMFRELYFLRWGVETFYNELKNKLKVEHFTGYSQVSIQQDFFCAIFISNLQSVIVNDLTDELVIQNQDKQYNYKVNTNLSYGFLKNRVLELLCEQAPLDKVFQELETLFLKHTIPIRNNRTVERQVGKYRARTRPKVTKNQRDAI</sequence>
<dbReference type="GO" id="GO:0006313">
    <property type="term" value="P:DNA transposition"/>
    <property type="evidence" value="ECO:0007669"/>
    <property type="project" value="InterPro"/>
</dbReference>
<feature type="domain" description="Transposase IS4-like" evidence="1">
    <location>
        <begin position="20"/>
        <end position="179"/>
    </location>
</feature>
<dbReference type="PANTHER" id="PTHR33258:SF1">
    <property type="entry name" value="TRANSPOSASE INSL FOR INSERTION SEQUENCE ELEMENT IS186A-RELATED"/>
    <property type="match status" value="1"/>
</dbReference>